<dbReference type="EMBL" id="QSOI01000011">
    <property type="protein sequence ID" value="RGI83720.1"/>
    <property type="molecule type" value="Genomic_DNA"/>
</dbReference>
<dbReference type="Proteomes" id="UP000261055">
    <property type="component" value="Unassembled WGS sequence"/>
</dbReference>
<dbReference type="EMBL" id="QSHK01000011">
    <property type="protein sequence ID" value="RHC04307.1"/>
    <property type="molecule type" value="Genomic_DNA"/>
</dbReference>
<dbReference type="Pfam" id="PF07892">
    <property type="entry name" value="DUF1667"/>
    <property type="match status" value="1"/>
</dbReference>
<gene>
    <name evidence="6" type="ORF">DW860_13315</name>
    <name evidence="5" type="ORF">DW885_14490</name>
    <name evidence="4" type="ORF">DWV67_08710</name>
    <name evidence="3" type="ORF">DWX53_16370</name>
    <name evidence="2" type="ORF">DXB12_15485</name>
    <name evidence="1" type="ORF">DXD84_10045</name>
</gene>
<name>A0A3E4F476_9FIRM</name>
<evidence type="ECO:0000313" key="11">
    <source>
        <dbReference type="Proteomes" id="UP000284742"/>
    </source>
</evidence>
<evidence type="ECO:0000313" key="6">
    <source>
        <dbReference type="EMBL" id="RHC04307.1"/>
    </source>
</evidence>
<evidence type="ECO:0000313" key="1">
    <source>
        <dbReference type="EMBL" id="RGI83720.1"/>
    </source>
</evidence>
<dbReference type="Proteomes" id="UP000283630">
    <property type="component" value="Unassembled WGS sequence"/>
</dbReference>
<comment type="caution">
    <text evidence="1">The sequence shown here is derived from an EMBL/GenBank/DDBJ whole genome shotgun (WGS) entry which is preliminary data.</text>
</comment>
<evidence type="ECO:0000313" key="7">
    <source>
        <dbReference type="Proteomes" id="UP000260664"/>
    </source>
</evidence>
<dbReference type="Proteomes" id="UP000284883">
    <property type="component" value="Unassembled WGS sequence"/>
</dbReference>
<dbReference type="AlphaFoldDB" id="A0A3E4F476"/>
<dbReference type="EMBL" id="QRWH01000029">
    <property type="protein sequence ID" value="RGT06115.1"/>
    <property type="molecule type" value="Genomic_DNA"/>
</dbReference>
<evidence type="ECO:0000313" key="4">
    <source>
        <dbReference type="EMBL" id="RGW52979.1"/>
    </source>
</evidence>
<dbReference type="PANTHER" id="PTHR39450">
    <property type="entry name" value="MOLYBDOPTERIN OXIDOREDUCTASE, 4FE-4S CLUSTER-BINDING SUBUNIT"/>
    <property type="match status" value="1"/>
</dbReference>
<dbReference type="Proteomes" id="UP000284742">
    <property type="component" value="Unassembled WGS sequence"/>
</dbReference>
<evidence type="ECO:0000313" key="3">
    <source>
        <dbReference type="EMBL" id="RGT06115.1"/>
    </source>
</evidence>
<evidence type="ECO:0000313" key="8">
    <source>
        <dbReference type="Proteomes" id="UP000261055"/>
    </source>
</evidence>
<dbReference type="EMBL" id="QSAJ01000019">
    <property type="protein sequence ID" value="RGW52979.1"/>
    <property type="molecule type" value="Genomic_DNA"/>
</dbReference>
<dbReference type="EMBL" id="QSVQ01000026">
    <property type="protein sequence ID" value="RGO46922.1"/>
    <property type="molecule type" value="Genomic_DNA"/>
</dbReference>
<dbReference type="InterPro" id="IPR012460">
    <property type="entry name" value="DUF1667"/>
</dbReference>
<reference evidence="7 8" key="1">
    <citation type="submission" date="2018-08" db="EMBL/GenBank/DDBJ databases">
        <title>A genome reference for cultivated species of the human gut microbiota.</title>
        <authorList>
            <person name="Zou Y."/>
            <person name="Xue W."/>
            <person name="Luo G."/>
        </authorList>
    </citation>
    <scope>NUCLEOTIDE SEQUENCE [LARGE SCALE GENOMIC DNA]</scope>
    <source>
        <strain evidence="4 9">AF12-11</strain>
        <strain evidence="3 10">AF19-4AC</strain>
        <strain evidence="6 11">AM37-5</strain>
        <strain evidence="5 12">AM40-15AC</strain>
        <strain evidence="2 8">OM02-12</strain>
        <strain evidence="1 7">TM09-19AC</strain>
    </source>
</reference>
<evidence type="ECO:0000313" key="2">
    <source>
        <dbReference type="EMBL" id="RGO46922.1"/>
    </source>
</evidence>
<keyword evidence="8" id="KW-1185">Reference proteome</keyword>
<evidence type="ECO:0000313" key="5">
    <source>
        <dbReference type="EMBL" id="RHB34608.1"/>
    </source>
</evidence>
<dbReference type="PANTHER" id="PTHR39450:SF1">
    <property type="entry name" value="DUF1667 DOMAIN-CONTAINING PROTEIN"/>
    <property type="match status" value="1"/>
</dbReference>
<accession>A0A3E4F476</accession>
<dbReference type="Proteomes" id="UP000260664">
    <property type="component" value="Unassembled WGS sequence"/>
</dbReference>
<dbReference type="Gene3D" id="3.10.530.10">
    <property type="entry name" value="CPE0013-like"/>
    <property type="match status" value="1"/>
</dbReference>
<dbReference type="RefSeq" id="WP_117495348.1">
    <property type="nucleotide sequence ID" value="NZ_AP031430.1"/>
</dbReference>
<dbReference type="Proteomes" id="UP000266376">
    <property type="component" value="Unassembled WGS sequence"/>
</dbReference>
<proteinExistence type="predicted"/>
<dbReference type="InterPro" id="IPR036593">
    <property type="entry name" value="CPE0013-like_sf"/>
</dbReference>
<organism evidence="1 7">
    <name type="scientific">Dorea formicigenerans</name>
    <dbReference type="NCBI Taxonomy" id="39486"/>
    <lineage>
        <taxon>Bacteria</taxon>
        <taxon>Bacillati</taxon>
        <taxon>Bacillota</taxon>
        <taxon>Clostridia</taxon>
        <taxon>Lachnospirales</taxon>
        <taxon>Lachnospiraceae</taxon>
        <taxon>Dorea</taxon>
    </lineage>
</organism>
<sequence length="120" mass="13095">MEEKKLICIGCPLGCELCAVLERGEVISVTGNTCKRGDAYARKELVSPERTVTSTVKMSDGRMLPVRTKTDIPKAKVLECVRELKHVVVEAPVEMGQIIVQDIAGTNVPVIATKKMGERV</sequence>
<dbReference type="SUPFAM" id="SSF160148">
    <property type="entry name" value="CPE0013-like"/>
    <property type="match status" value="1"/>
</dbReference>
<protein>
    <submittedName>
        <fullName evidence="1">DUF1667 domain-containing protein</fullName>
    </submittedName>
</protein>
<evidence type="ECO:0000313" key="10">
    <source>
        <dbReference type="Proteomes" id="UP000283630"/>
    </source>
</evidence>
<evidence type="ECO:0000313" key="12">
    <source>
        <dbReference type="Proteomes" id="UP000284883"/>
    </source>
</evidence>
<dbReference type="EMBL" id="QSGQ01000015">
    <property type="protein sequence ID" value="RHB34608.1"/>
    <property type="molecule type" value="Genomic_DNA"/>
</dbReference>
<evidence type="ECO:0000313" key="9">
    <source>
        <dbReference type="Proteomes" id="UP000266376"/>
    </source>
</evidence>